<evidence type="ECO:0000313" key="2">
    <source>
        <dbReference type="Proteomes" id="UP000789901"/>
    </source>
</evidence>
<feature type="non-terminal residue" evidence="1">
    <location>
        <position position="1"/>
    </location>
</feature>
<organism evidence="1 2">
    <name type="scientific">Gigaspora margarita</name>
    <dbReference type="NCBI Taxonomy" id="4874"/>
    <lineage>
        <taxon>Eukaryota</taxon>
        <taxon>Fungi</taxon>
        <taxon>Fungi incertae sedis</taxon>
        <taxon>Mucoromycota</taxon>
        <taxon>Glomeromycotina</taxon>
        <taxon>Glomeromycetes</taxon>
        <taxon>Diversisporales</taxon>
        <taxon>Gigasporaceae</taxon>
        <taxon>Gigaspora</taxon>
    </lineage>
</organism>
<keyword evidence="2" id="KW-1185">Reference proteome</keyword>
<gene>
    <name evidence="1" type="ORF">GMARGA_LOCUS36881</name>
</gene>
<comment type="caution">
    <text evidence="1">The sequence shown here is derived from an EMBL/GenBank/DDBJ whole genome shotgun (WGS) entry which is preliminary data.</text>
</comment>
<accession>A0ABN7WZ99</accession>
<dbReference type="Proteomes" id="UP000789901">
    <property type="component" value="Unassembled WGS sequence"/>
</dbReference>
<sequence length="50" mass="5917">WNLLEEYFLKGDIDKNKRFTTASMLECLKSKVEEGKLDKNKILKLQTIQD</sequence>
<reference evidence="1 2" key="1">
    <citation type="submission" date="2021-06" db="EMBL/GenBank/DDBJ databases">
        <authorList>
            <person name="Kallberg Y."/>
            <person name="Tangrot J."/>
            <person name="Rosling A."/>
        </authorList>
    </citation>
    <scope>NUCLEOTIDE SEQUENCE [LARGE SCALE GENOMIC DNA]</scope>
    <source>
        <strain evidence="1 2">120-4 pot B 10/14</strain>
    </source>
</reference>
<proteinExistence type="predicted"/>
<evidence type="ECO:0000313" key="1">
    <source>
        <dbReference type="EMBL" id="CAG8844052.1"/>
    </source>
</evidence>
<protein>
    <submittedName>
        <fullName evidence="1">33349_t:CDS:1</fullName>
    </submittedName>
</protein>
<name>A0ABN7WZ99_GIGMA</name>
<dbReference type="EMBL" id="CAJVQB010074483">
    <property type="protein sequence ID" value="CAG8844052.1"/>
    <property type="molecule type" value="Genomic_DNA"/>
</dbReference>